<keyword evidence="1" id="KW-0812">Transmembrane</keyword>
<organism evidence="2 3">
    <name type="scientific">Neobacillus massiliamazoniensis</name>
    <dbReference type="NCBI Taxonomy" id="1499688"/>
    <lineage>
        <taxon>Bacteria</taxon>
        <taxon>Bacillati</taxon>
        <taxon>Bacillota</taxon>
        <taxon>Bacilli</taxon>
        <taxon>Bacillales</taxon>
        <taxon>Bacillaceae</taxon>
        <taxon>Neobacillus</taxon>
    </lineage>
</organism>
<sequence length="228" mass="25563">MVQNEKEMKNILTNEKLPLEKLNKFERFTMTSVWPGYLGFLWALLYAVFVRFYQAAGGSVGMPGQLMDPKSGYMASYVAGVVIMFCGFALLLLIKPWGKVVPNWVPVIGGRKIPCLLLLFPTLAGTAFLIAHGISGIITKILHLLSIITIDIHGWSVLNMKSLVLWDLLFYEPWFIIMGILAGLTAFHYAQTSGISISMLRRGTKIYLTFLFLLSSLFVYEIISTLTI</sequence>
<dbReference type="STRING" id="1499688.BN000_03177"/>
<feature type="transmembrane region" description="Helical" evidence="1">
    <location>
        <begin position="73"/>
        <end position="94"/>
    </location>
</feature>
<keyword evidence="3" id="KW-1185">Reference proteome</keyword>
<feature type="transmembrane region" description="Helical" evidence="1">
    <location>
        <begin position="115"/>
        <end position="148"/>
    </location>
</feature>
<accession>A0A0U1NZ13</accession>
<feature type="transmembrane region" description="Helical" evidence="1">
    <location>
        <begin position="168"/>
        <end position="190"/>
    </location>
</feature>
<keyword evidence="1" id="KW-1133">Transmembrane helix</keyword>
<evidence type="ECO:0000256" key="1">
    <source>
        <dbReference type="SAM" id="Phobius"/>
    </source>
</evidence>
<name>A0A0U1NZ13_9BACI</name>
<dbReference type="AlphaFoldDB" id="A0A0U1NZ13"/>
<protein>
    <recommendedName>
        <fullName evidence="4">DUF3995 domain-containing protein</fullName>
    </recommendedName>
</protein>
<dbReference type="Proteomes" id="UP000199087">
    <property type="component" value="Unassembled WGS sequence"/>
</dbReference>
<proteinExistence type="predicted"/>
<dbReference type="EMBL" id="CVRB01000003">
    <property type="protein sequence ID" value="CRK83217.1"/>
    <property type="molecule type" value="Genomic_DNA"/>
</dbReference>
<feature type="transmembrane region" description="Helical" evidence="1">
    <location>
        <begin position="206"/>
        <end position="223"/>
    </location>
</feature>
<gene>
    <name evidence="2" type="ORF">BN000_03177</name>
</gene>
<reference evidence="3" key="1">
    <citation type="submission" date="2015-05" db="EMBL/GenBank/DDBJ databases">
        <authorList>
            <person name="Urmite Genomes"/>
        </authorList>
    </citation>
    <scope>NUCLEOTIDE SEQUENCE [LARGE SCALE GENOMIC DNA]</scope>
    <source>
        <strain evidence="3">LF1</strain>
    </source>
</reference>
<evidence type="ECO:0000313" key="2">
    <source>
        <dbReference type="EMBL" id="CRK83217.1"/>
    </source>
</evidence>
<feature type="transmembrane region" description="Helical" evidence="1">
    <location>
        <begin position="34"/>
        <end position="53"/>
    </location>
</feature>
<evidence type="ECO:0000313" key="3">
    <source>
        <dbReference type="Proteomes" id="UP000199087"/>
    </source>
</evidence>
<keyword evidence="1" id="KW-0472">Membrane</keyword>
<evidence type="ECO:0008006" key="4">
    <source>
        <dbReference type="Google" id="ProtNLM"/>
    </source>
</evidence>
<dbReference type="RefSeq" id="WP_245640448.1">
    <property type="nucleotide sequence ID" value="NZ_CVRB01000003.1"/>
</dbReference>